<organism evidence="2">
    <name type="scientific">Schistocephalus solidus</name>
    <name type="common">Tapeworm</name>
    <dbReference type="NCBI Taxonomy" id="70667"/>
    <lineage>
        <taxon>Eukaryota</taxon>
        <taxon>Metazoa</taxon>
        <taxon>Spiralia</taxon>
        <taxon>Lophotrochozoa</taxon>
        <taxon>Platyhelminthes</taxon>
        <taxon>Cestoda</taxon>
        <taxon>Eucestoda</taxon>
        <taxon>Diphyllobothriidea</taxon>
        <taxon>Diphyllobothriidae</taxon>
        <taxon>Schistocephalus</taxon>
    </lineage>
</organism>
<evidence type="ECO:0000313" key="2">
    <source>
        <dbReference type="EMBL" id="JAP61356.1"/>
    </source>
</evidence>
<feature type="compositionally biased region" description="Basic and acidic residues" evidence="1">
    <location>
        <begin position="166"/>
        <end position="184"/>
    </location>
</feature>
<feature type="region of interest" description="Disordered" evidence="1">
    <location>
        <begin position="161"/>
        <end position="256"/>
    </location>
</feature>
<evidence type="ECO:0000256" key="1">
    <source>
        <dbReference type="SAM" id="MobiDB-lite"/>
    </source>
</evidence>
<dbReference type="EMBL" id="GEEE01001869">
    <property type="protein sequence ID" value="JAP61356.1"/>
    <property type="molecule type" value="Transcribed_RNA"/>
</dbReference>
<proteinExistence type="predicted"/>
<accession>A0A0V0J6F2</accession>
<reference evidence="2" key="1">
    <citation type="submission" date="2016-01" db="EMBL/GenBank/DDBJ databases">
        <title>Reference transcriptome for the parasite Schistocephalus solidus: insights into the molecular evolution of parasitism.</title>
        <authorList>
            <person name="Hebert F.O."/>
            <person name="Grambauer S."/>
            <person name="Barber I."/>
            <person name="Landry C.R."/>
            <person name="Aubin-Horth N."/>
        </authorList>
    </citation>
    <scope>NUCLEOTIDE SEQUENCE</scope>
</reference>
<sequence>MHSNIVSNSMDNANVHDPSLLAERKCSLTAGFEPWTSFFNVGRSTDLTTSSHPGGQVAKIYSNGCNQVNLSKPPRTTFDKVLPGIAEALSITSTKSQTTHYAKTHLLSPTVLEPNTTKPNKPARADCDGCLNLATRVMRLEGSLEFYAEILAVLIKHNKTTPPDAAHAEDRSVVDKPGNHESSRAKRRCIRQQKVDAERPAKDQPKPSVLSRDRTWSTPCEQKGRQPLQEETSEEKENELDQRANGNLEENATSKRSIESFTDLDFETPAATLLQCDVTTAHARANRKQHIVIQGAPESMATVAGDKVEHDRGLVRQYAKSLLRGTESVKILKTFRIGKDQPPNGSSSRPRPLKVIWDTEAQAQLMLERKSSLRTVHAGVFFQPDYEPKERRKMRLLKNELNDRKNKGETGLQIKGGEIVHIERNFLWPEVVRRKT</sequence>
<feature type="compositionally biased region" description="Basic and acidic residues" evidence="1">
    <location>
        <begin position="193"/>
        <end position="215"/>
    </location>
</feature>
<dbReference type="AlphaFoldDB" id="A0A0V0J6F2"/>
<name>A0A0V0J6F2_SCHSO</name>
<gene>
    <name evidence="2" type="ORF">TR136920</name>
</gene>
<protein>
    <submittedName>
        <fullName evidence="2">Uncharacterized protein</fullName>
    </submittedName>
</protein>